<proteinExistence type="evidence at transcript level"/>
<reference evidence="1" key="1">
    <citation type="submission" date="2009-08" db="EMBL/GenBank/DDBJ databases">
        <authorList>
            <person name="Cheung F."/>
            <person name="Xiao Y."/>
            <person name="Chan A."/>
            <person name="Moskal W."/>
            <person name="Town C.D."/>
        </authorList>
    </citation>
    <scope>NUCLEOTIDE SEQUENCE</scope>
</reference>
<organism evidence="1">
    <name type="scientific">Glycine max</name>
    <name type="common">Soybean</name>
    <name type="synonym">Glycine hispida</name>
    <dbReference type="NCBI Taxonomy" id="3847"/>
    <lineage>
        <taxon>Eukaryota</taxon>
        <taxon>Viridiplantae</taxon>
        <taxon>Streptophyta</taxon>
        <taxon>Embryophyta</taxon>
        <taxon>Tracheophyta</taxon>
        <taxon>Spermatophyta</taxon>
        <taxon>Magnoliopsida</taxon>
        <taxon>eudicotyledons</taxon>
        <taxon>Gunneridae</taxon>
        <taxon>Pentapetalae</taxon>
        <taxon>rosids</taxon>
        <taxon>fabids</taxon>
        <taxon>Fabales</taxon>
        <taxon>Fabaceae</taxon>
        <taxon>Papilionoideae</taxon>
        <taxon>50 kb inversion clade</taxon>
        <taxon>NPAAA clade</taxon>
        <taxon>indigoferoid/millettioid clade</taxon>
        <taxon>Phaseoleae</taxon>
        <taxon>Glycine</taxon>
        <taxon>Glycine subgen. Soja</taxon>
    </lineage>
</organism>
<protein>
    <submittedName>
        <fullName evidence="1">Uncharacterized protein</fullName>
    </submittedName>
</protein>
<sequence length="69" mass="7323">MDACAFPPKLAPILGSSHCEAVELQCKGAVCFSLVICSYDNNSCNIKLTILLQQAPCSIGSCVSLSWKT</sequence>
<evidence type="ECO:0000313" key="1">
    <source>
        <dbReference type="EMBL" id="ACU23981.1"/>
    </source>
</evidence>
<accession>C6TM39</accession>
<name>C6TM39_SOYBN</name>
<dbReference type="AlphaFoldDB" id="C6TM39"/>
<dbReference type="EMBL" id="BT098790">
    <property type="protein sequence ID" value="ACU23981.1"/>
    <property type="molecule type" value="mRNA"/>
</dbReference>